<protein>
    <submittedName>
        <fullName evidence="4">Alkaline phosphatase D family protein</fullName>
    </submittedName>
</protein>
<name>A0ABV6A1U6_9PSEU</name>
<dbReference type="InterPro" id="IPR038607">
    <property type="entry name" value="PhoD-like_sf"/>
</dbReference>
<gene>
    <name evidence="4" type="ORF">ACFFQA_24540</name>
</gene>
<dbReference type="PANTHER" id="PTHR43606">
    <property type="entry name" value="PHOSPHATASE, PUTATIVE (AFU_ORTHOLOGUE AFUA_6G08710)-RELATED"/>
    <property type="match status" value="1"/>
</dbReference>
<evidence type="ECO:0000313" key="4">
    <source>
        <dbReference type="EMBL" id="MFB9907116.1"/>
    </source>
</evidence>
<dbReference type="SUPFAM" id="SSF56300">
    <property type="entry name" value="Metallo-dependent phosphatases"/>
    <property type="match status" value="1"/>
</dbReference>
<dbReference type="Gene3D" id="3.60.21.70">
    <property type="entry name" value="PhoD-like phosphatase"/>
    <property type="match status" value="1"/>
</dbReference>
<dbReference type="Proteomes" id="UP001589693">
    <property type="component" value="Unassembled WGS sequence"/>
</dbReference>
<dbReference type="CDD" id="cd07389">
    <property type="entry name" value="MPP_PhoD"/>
    <property type="match status" value="1"/>
</dbReference>
<proteinExistence type="predicted"/>
<dbReference type="Pfam" id="PF16655">
    <property type="entry name" value="PhoD_N"/>
    <property type="match status" value="1"/>
</dbReference>
<comment type="caution">
    <text evidence="4">The sequence shown here is derived from an EMBL/GenBank/DDBJ whole genome shotgun (WGS) entry which is preliminary data.</text>
</comment>
<dbReference type="InterPro" id="IPR006311">
    <property type="entry name" value="TAT_signal"/>
</dbReference>
<organism evidence="4 5">
    <name type="scientific">Allokutzneria oryzae</name>
    <dbReference type="NCBI Taxonomy" id="1378989"/>
    <lineage>
        <taxon>Bacteria</taxon>
        <taxon>Bacillati</taxon>
        <taxon>Actinomycetota</taxon>
        <taxon>Actinomycetes</taxon>
        <taxon>Pseudonocardiales</taxon>
        <taxon>Pseudonocardiaceae</taxon>
        <taxon>Allokutzneria</taxon>
    </lineage>
</organism>
<dbReference type="PANTHER" id="PTHR43606:SF2">
    <property type="entry name" value="ALKALINE PHOSPHATASE FAMILY PROTEIN (AFU_ORTHOLOGUE AFUA_5G03860)"/>
    <property type="match status" value="1"/>
</dbReference>
<keyword evidence="5" id="KW-1185">Reference proteome</keyword>
<sequence length="516" mass="57208">MREISRRSALIGGVGALGAATLGGVASAAAGRTATPFTLGVASGDPSPAGVVLWTRLATDPLADDGLGGMAARTVQVEWELATDERFTRIERRGVETAVPELGHSVHVELIGLRPGHCYYYRFRADGHLSPAGRTRTAPAARSITSPLTMCFASCAQYEHGYFTAYRRLAEECPDLVLHLGDYQYEYAPNVYVAPGGNVRDHVGPKTTTLANYRQRYAQYKTDPDLQAAHAVAPWVVVLDDHEVENNWAGMVPEKPDPRFAEKRRAAFQAYYENMPLRRSALPTGSEMRLYRRIGWGGLATFHMLDTRQYRDDQACGDGTKSCPERFNPKRTITGAAQEAWLLDGFRRSRARWDVLGQQVFFSQKDVQVGPGERNDMDAWDGYAASRDRIVEGWTSAGVRNAVVLTGDVHAAWASNVHKRWSDPDSPSVGTELVTSSITSGGDGSETRPDTEGVFKENTHLKFFNNRRGYVRTRFTPHEVLVDYRAVQKVSTPGKPVQTKASFRIVDRIPKLFRRV</sequence>
<reference evidence="4 5" key="1">
    <citation type="submission" date="2024-09" db="EMBL/GenBank/DDBJ databases">
        <authorList>
            <person name="Sun Q."/>
            <person name="Mori K."/>
        </authorList>
    </citation>
    <scope>NUCLEOTIDE SEQUENCE [LARGE SCALE GENOMIC DNA]</scope>
    <source>
        <strain evidence="4 5">TBRC 7907</strain>
    </source>
</reference>
<evidence type="ECO:0000313" key="5">
    <source>
        <dbReference type="Proteomes" id="UP001589693"/>
    </source>
</evidence>
<dbReference type="Pfam" id="PF09423">
    <property type="entry name" value="PhoD"/>
    <property type="match status" value="1"/>
</dbReference>
<dbReference type="PROSITE" id="PS51318">
    <property type="entry name" value="TAT"/>
    <property type="match status" value="1"/>
</dbReference>
<dbReference type="EMBL" id="JBHLZU010000020">
    <property type="protein sequence ID" value="MFB9907116.1"/>
    <property type="molecule type" value="Genomic_DNA"/>
</dbReference>
<feature type="region of interest" description="Disordered" evidence="1">
    <location>
        <begin position="420"/>
        <end position="452"/>
    </location>
</feature>
<accession>A0ABV6A1U6</accession>
<evidence type="ECO:0000259" key="2">
    <source>
        <dbReference type="Pfam" id="PF09423"/>
    </source>
</evidence>
<dbReference type="InterPro" id="IPR032093">
    <property type="entry name" value="PhoD_N"/>
</dbReference>
<evidence type="ECO:0000256" key="1">
    <source>
        <dbReference type="SAM" id="MobiDB-lite"/>
    </source>
</evidence>
<evidence type="ECO:0000259" key="3">
    <source>
        <dbReference type="Pfam" id="PF16655"/>
    </source>
</evidence>
<dbReference type="InterPro" id="IPR052900">
    <property type="entry name" value="Phospholipid_Metab_Enz"/>
</dbReference>
<feature type="domain" description="PhoD-like phosphatase metallophosphatase" evidence="2">
    <location>
        <begin position="151"/>
        <end position="483"/>
    </location>
</feature>
<dbReference type="RefSeq" id="WP_377856686.1">
    <property type="nucleotide sequence ID" value="NZ_JBHLZU010000020.1"/>
</dbReference>
<dbReference type="Gene3D" id="2.60.40.380">
    <property type="entry name" value="Purple acid phosphatase-like, N-terminal"/>
    <property type="match status" value="1"/>
</dbReference>
<dbReference type="InterPro" id="IPR029052">
    <property type="entry name" value="Metallo-depent_PP-like"/>
</dbReference>
<feature type="domain" description="Phospholipase D N-terminal" evidence="3">
    <location>
        <begin position="39"/>
        <end position="137"/>
    </location>
</feature>
<dbReference type="InterPro" id="IPR018946">
    <property type="entry name" value="PhoD-like_MPP"/>
</dbReference>